<dbReference type="Proteomes" id="UP000194204">
    <property type="component" value="Unassembled WGS sequence"/>
</dbReference>
<reference evidence="1 2" key="1">
    <citation type="submission" date="2017-01" db="EMBL/GenBank/DDBJ databases">
        <title>Deconstructing symbiosis and pathogenesis requirements using a combined genomic-metabolomic approach.</title>
        <authorList>
            <person name="Tobias N.J."/>
            <person name="Wolff H."/>
            <person name="Djahanschiri B."/>
            <person name="Ebersberger I."/>
            <person name="Bode H.B."/>
        </authorList>
    </citation>
    <scope>NUCLEOTIDE SEQUENCE [LARGE SCALE GENOMIC DNA]</scope>
    <source>
        <strain evidence="1 2">DSM 4764</strain>
    </source>
</reference>
<evidence type="ECO:0000313" key="1">
    <source>
        <dbReference type="EMBL" id="OTA16363.1"/>
    </source>
</evidence>
<protein>
    <submittedName>
        <fullName evidence="1">Uncharacterized protein</fullName>
    </submittedName>
</protein>
<evidence type="ECO:0000313" key="2">
    <source>
        <dbReference type="Proteomes" id="UP000194204"/>
    </source>
</evidence>
<dbReference type="EMBL" id="MUBK01000043">
    <property type="protein sequence ID" value="OTA16363.1"/>
    <property type="molecule type" value="Genomic_DNA"/>
</dbReference>
<organism evidence="1 2">
    <name type="scientific">Xenorhabdus beddingii</name>
    <dbReference type="NCBI Taxonomy" id="40578"/>
    <lineage>
        <taxon>Bacteria</taxon>
        <taxon>Pseudomonadati</taxon>
        <taxon>Pseudomonadota</taxon>
        <taxon>Gammaproteobacteria</taxon>
        <taxon>Enterobacterales</taxon>
        <taxon>Morganellaceae</taxon>
        <taxon>Xenorhabdus</taxon>
    </lineage>
</organism>
<sequence>MLAGLAPDQHKTGTQAFVAGNQAIERRRQGIRVKVTGQAQRDGNMIGQAGRRIELVKEPQALLGKGQWQGLITGNRLDRRPRLLLLSLQLLFDFLF</sequence>
<gene>
    <name evidence="1" type="ORF">Xbed_03484</name>
</gene>
<name>A0A1Y2SEW3_9GAMM</name>
<comment type="caution">
    <text evidence="1">The sequence shown here is derived from an EMBL/GenBank/DDBJ whole genome shotgun (WGS) entry which is preliminary data.</text>
</comment>
<proteinExistence type="predicted"/>
<dbReference type="AlphaFoldDB" id="A0A1Y2SEW3"/>
<accession>A0A1Y2SEW3</accession>
<keyword evidence="2" id="KW-1185">Reference proteome</keyword>